<dbReference type="RefSeq" id="WP_142710021.1">
    <property type="nucleotide sequence ID" value="NZ_VIRS01000066.1"/>
</dbReference>
<gene>
    <name evidence="3" type="ORF">FL583_39335</name>
</gene>
<keyword evidence="2" id="KW-1133">Transmembrane helix</keyword>
<protein>
    <submittedName>
        <fullName evidence="3">Uncharacterized protein</fullName>
    </submittedName>
</protein>
<sequence length="120" mass="12874">MSVPLYARVLRLRHLAPGKLLCALFFEGSIVGSMLLAFADLVSWWGVVTAPVTVAAMVKLNDVVAGRLPDPHAARRPRARPVPPSAKEAEPDRSALGVVKVAALDEATVRLYAPRTPDNP</sequence>
<comment type="caution">
    <text evidence="3">The sequence shown here is derived from an EMBL/GenBank/DDBJ whole genome shotgun (WGS) entry which is preliminary data.</text>
</comment>
<feature type="transmembrane region" description="Helical" evidence="2">
    <location>
        <begin position="20"/>
        <end position="38"/>
    </location>
</feature>
<accession>A0A545AE19</accession>
<evidence type="ECO:0000256" key="2">
    <source>
        <dbReference type="SAM" id="Phobius"/>
    </source>
</evidence>
<reference evidence="3 4" key="1">
    <citation type="submission" date="2019-07" db="EMBL/GenBank/DDBJ databases">
        <title>Cryptosporangium phraense sp. nov., isolated from plant litter.</title>
        <authorList>
            <person name="Suriyachadkun C."/>
        </authorList>
    </citation>
    <scope>NUCLEOTIDE SEQUENCE [LARGE SCALE GENOMIC DNA]</scope>
    <source>
        <strain evidence="3 4">A-T 5661</strain>
    </source>
</reference>
<dbReference type="InParanoid" id="A0A545AE19"/>
<dbReference type="Proteomes" id="UP000317982">
    <property type="component" value="Unassembled WGS sequence"/>
</dbReference>
<keyword evidence="2" id="KW-0812">Transmembrane</keyword>
<keyword evidence="4" id="KW-1185">Reference proteome</keyword>
<dbReference type="AlphaFoldDB" id="A0A545AE19"/>
<name>A0A545AE19_9ACTN</name>
<evidence type="ECO:0000313" key="3">
    <source>
        <dbReference type="EMBL" id="TQS39586.1"/>
    </source>
</evidence>
<dbReference type="OrthoDB" id="3403959at2"/>
<keyword evidence="2" id="KW-0472">Membrane</keyword>
<organism evidence="3 4">
    <name type="scientific">Cryptosporangium phraense</name>
    <dbReference type="NCBI Taxonomy" id="2593070"/>
    <lineage>
        <taxon>Bacteria</taxon>
        <taxon>Bacillati</taxon>
        <taxon>Actinomycetota</taxon>
        <taxon>Actinomycetes</taxon>
        <taxon>Cryptosporangiales</taxon>
        <taxon>Cryptosporangiaceae</taxon>
        <taxon>Cryptosporangium</taxon>
    </lineage>
</organism>
<dbReference type="EMBL" id="VIRS01000066">
    <property type="protein sequence ID" value="TQS39586.1"/>
    <property type="molecule type" value="Genomic_DNA"/>
</dbReference>
<evidence type="ECO:0000313" key="4">
    <source>
        <dbReference type="Proteomes" id="UP000317982"/>
    </source>
</evidence>
<evidence type="ECO:0000256" key="1">
    <source>
        <dbReference type="SAM" id="MobiDB-lite"/>
    </source>
</evidence>
<proteinExistence type="predicted"/>
<feature type="region of interest" description="Disordered" evidence="1">
    <location>
        <begin position="68"/>
        <end position="94"/>
    </location>
</feature>